<accession>A0A517Z389</accession>
<dbReference type="EMBL" id="CP036275">
    <property type="protein sequence ID" value="QDU36962.1"/>
    <property type="molecule type" value="Genomic_DNA"/>
</dbReference>
<proteinExistence type="predicted"/>
<reference evidence="4 5" key="1">
    <citation type="submission" date="2019-02" db="EMBL/GenBank/DDBJ databases">
        <title>Deep-cultivation of Planctomycetes and their phenomic and genomic characterization uncovers novel biology.</title>
        <authorList>
            <person name="Wiegand S."/>
            <person name="Jogler M."/>
            <person name="Boedeker C."/>
            <person name="Pinto D."/>
            <person name="Vollmers J."/>
            <person name="Rivas-Marin E."/>
            <person name="Kohn T."/>
            <person name="Peeters S.H."/>
            <person name="Heuer A."/>
            <person name="Rast P."/>
            <person name="Oberbeckmann S."/>
            <person name="Bunk B."/>
            <person name="Jeske O."/>
            <person name="Meyerdierks A."/>
            <person name="Storesund J.E."/>
            <person name="Kallscheuer N."/>
            <person name="Luecker S."/>
            <person name="Lage O.M."/>
            <person name="Pohl T."/>
            <person name="Merkel B.J."/>
            <person name="Hornburger P."/>
            <person name="Mueller R.-W."/>
            <person name="Bruemmer F."/>
            <person name="Labrenz M."/>
            <person name="Spormann A.M."/>
            <person name="Op den Camp H."/>
            <person name="Overmann J."/>
            <person name="Amann R."/>
            <person name="Jetten M.S.M."/>
            <person name="Mascher T."/>
            <person name="Medema M.H."/>
            <person name="Devos D.P."/>
            <person name="Kaster A.-K."/>
            <person name="Ovreas L."/>
            <person name="Rohde M."/>
            <person name="Galperin M.Y."/>
            <person name="Jogler C."/>
        </authorList>
    </citation>
    <scope>NUCLEOTIDE SEQUENCE [LARGE SCALE GENOMIC DNA]</scope>
    <source>
        <strain evidence="4 5">Mal4</strain>
    </source>
</reference>
<dbReference type="SUPFAM" id="SSF46785">
    <property type="entry name" value="Winged helix' DNA-binding domain"/>
    <property type="match status" value="1"/>
</dbReference>
<evidence type="ECO:0000313" key="4">
    <source>
        <dbReference type="EMBL" id="QDU36962.1"/>
    </source>
</evidence>
<dbReference type="InterPro" id="IPR051534">
    <property type="entry name" value="CBASS_pafABC_assoc_protein"/>
</dbReference>
<evidence type="ECO:0000259" key="3">
    <source>
        <dbReference type="Pfam" id="PF25583"/>
    </source>
</evidence>
<evidence type="ECO:0000313" key="5">
    <source>
        <dbReference type="Proteomes" id="UP000320496"/>
    </source>
</evidence>
<dbReference type="Pfam" id="PF13280">
    <property type="entry name" value="WYL"/>
    <property type="match status" value="1"/>
</dbReference>
<dbReference type="RefSeq" id="WP_197444151.1">
    <property type="nucleotide sequence ID" value="NZ_CP036275.1"/>
</dbReference>
<evidence type="ECO:0000259" key="2">
    <source>
        <dbReference type="Pfam" id="PF13280"/>
    </source>
</evidence>
<dbReference type="InterPro" id="IPR057727">
    <property type="entry name" value="WCX_dom"/>
</dbReference>
<dbReference type="AlphaFoldDB" id="A0A517Z389"/>
<feature type="domain" description="WCX" evidence="3">
    <location>
        <begin position="247"/>
        <end position="323"/>
    </location>
</feature>
<dbReference type="InterPro" id="IPR013196">
    <property type="entry name" value="HTH_11"/>
</dbReference>
<feature type="domain" description="WYL" evidence="2">
    <location>
        <begin position="150"/>
        <end position="215"/>
    </location>
</feature>
<dbReference type="PANTHER" id="PTHR34580:SF1">
    <property type="entry name" value="PROTEIN PAFC"/>
    <property type="match status" value="1"/>
</dbReference>
<dbReference type="InterPro" id="IPR028349">
    <property type="entry name" value="PafC-like"/>
</dbReference>
<dbReference type="Proteomes" id="UP000320496">
    <property type="component" value="Chromosome"/>
</dbReference>
<dbReference type="PANTHER" id="PTHR34580">
    <property type="match status" value="1"/>
</dbReference>
<keyword evidence="5" id="KW-1185">Reference proteome</keyword>
<dbReference type="Pfam" id="PF08279">
    <property type="entry name" value="HTH_11"/>
    <property type="match status" value="1"/>
</dbReference>
<sequence length="336" mass="38746">MSNDSPLVRQWTLLRHLDGCGSGRTVEELATALDVNVRTIRRDLKKLRDLAFPVEEETGKYGRITYRLSSTWHRTELRFTFEEAVALLVLARGFLERMAGTPFWRAARSAFRKISATLDDRAVRHLERLDGRLYQTNVGASDYSRKEALIDALMVGIEDRKIVSVTYQSLKATEPVTYDIYPYGMVYHRGSLYVIAYAPDHEQMRHYKVDRMVEAVASNLPFNRDESFDLSSYMRESFGVFQGDGEVEVVVRFSAQVARYVEESQFHESQTLKKQKDGSVIARFRLSTTEEIKWWILSFGSSATVLEPESLREELATELEEMLRRYRDSPGEVPEP</sequence>
<dbReference type="Gene3D" id="1.10.10.10">
    <property type="entry name" value="Winged helix-like DNA-binding domain superfamily/Winged helix DNA-binding domain"/>
    <property type="match status" value="1"/>
</dbReference>
<dbReference type="PROSITE" id="PS52050">
    <property type="entry name" value="WYL"/>
    <property type="match status" value="1"/>
</dbReference>
<dbReference type="InterPro" id="IPR026881">
    <property type="entry name" value="WYL_dom"/>
</dbReference>
<dbReference type="Pfam" id="PF25583">
    <property type="entry name" value="WCX"/>
    <property type="match status" value="1"/>
</dbReference>
<feature type="domain" description="Helix-turn-helix type 11" evidence="1">
    <location>
        <begin position="24"/>
        <end position="62"/>
    </location>
</feature>
<dbReference type="InterPro" id="IPR036388">
    <property type="entry name" value="WH-like_DNA-bd_sf"/>
</dbReference>
<evidence type="ECO:0000259" key="1">
    <source>
        <dbReference type="Pfam" id="PF08279"/>
    </source>
</evidence>
<name>A0A517Z389_9PLAN</name>
<gene>
    <name evidence="4" type="ORF">Mal4_12650</name>
</gene>
<protein>
    <submittedName>
        <fullName evidence="4">HTH domain protein</fullName>
    </submittedName>
</protein>
<organism evidence="4 5">
    <name type="scientific">Maioricimonas rarisocia</name>
    <dbReference type="NCBI Taxonomy" id="2528026"/>
    <lineage>
        <taxon>Bacteria</taxon>
        <taxon>Pseudomonadati</taxon>
        <taxon>Planctomycetota</taxon>
        <taxon>Planctomycetia</taxon>
        <taxon>Planctomycetales</taxon>
        <taxon>Planctomycetaceae</taxon>
        <taxon>Maioricimonas</taxon>
    </lineage>
</organism>
<dbReference type="KEGG" id="mri:Mal4_12650"/>
<dbReference type="InterPro" id="IPR036390">
    <property type="entry name" value="WH_DNA-bd_sf"/>
</dbReference>
<dbReference type="PIRSF" id="PIRSF016838">
    <property type="entry name" value="PafC"/>
    <property type="match status" value="1"/>
</dbReference>